<dbReference type="Pfam" id="PF00078">
    <property type="entry name" value="RVT_1"/>
    <property type="match status" value="1"/>
</dbReference>
<dbReference type="AlphaFoldDB" id="A0A371F9I7"/>
<dbReference type="InterPro" id="IPR053134">
    <property type="entry name" value="RNA-dir_DNA_polymerase"/>
</dbReference>
<gene>
    <name evidence="2" type="ORF">CR513_45231</name>
</gene>
<feature type="non-terminal residue" evidence="2">
    <location>
        <position position="1"/>
    </location>
</feature>
<accession>A0A371F9I7</accession>
<keyword evidence="3" id="KW-1185">Reference proteome</keyword>
<evidence type="ECO:0000313" key="3">
    <source>
        <dbReference type="Proteomes" id="UP000257109"/>
    </source>
</evidence>
<reference evidence="2" key="1">
    <citation type="submission" date="2018-05" db="EMBL/GenBank/DDBJ databases">
        <title>Draft genome of Mucuna pruriens seed.</title>
        <authorList>
            <person name="Nnadi N.E."/>
            <person name="Vos R."/>
            <person name="Hasami M.H."/>
            <person name="Devisetty U.K."/>
            <person name="Aguiy J.C."/>
        </authorList>
    </citation>
    <scope>NUCLEOTIDE SEQUENCE [LARGE SCALE GENOMIC DNA]</scope>
    <source>
        <strain evidence="2">JCA_2017</strain>
    </source>
</reference>
<evidence type="ECO:0000313" key="2">
    <source>
        <dbReference type="EMBL" id="RDX74952.1"/>
    </source>
</evidence>
<dbReference type="OrthoDB" id="1928766at2759"/>
<dbReference type="CDD" id="cd01647">
    <property type="entry name" value="RT_LTR"/>
    <property type="match status" value="1"/>
</dbReference>
<dbReference type="InterPro" id="IPR043128">
    <property type="entry name" value="Rev_trsase/Diguanyl_cyclase"/>
</dbReference>
<dbReference type="SUPFAM" id="SSF56672">
    <property type="entry name" value="DNA/RNA polymerases"/>
    <property type="match status" value="1"/>
</dbReference>
<evidence type="ECO:0000259" key="1">
    <source>
        <dbReference type="Pfam" id="PF00078"/>
    </source>
</evidence>
<dbReference type="Gene3D" id="3.10.10.10">
    <property type="entry name" value="HIV Type 1 Reverse Transcriptase, subunit A, domain 1"/>
    <property type="match status" value="1"/>
</dbReference>
<feature type="domain" description="Reverse transcriptase" evidence="1">
    <location>
        <begin position="237"/>
        <end position="301"/>
    </location>
</feature>
<dbReference type="InterPro" id="IPR043502">
    <property type="entry name" value="DNA/RNA_pol_sf"/>
</dbReference>
<name>A0A371F9I7_MUCPR</name>
<dbReference type="EMBL" id="QJKJ01009999">
    <property type="protein sequence ID" value="RDX74952.1"/>
    <property type="molecule type" value="Genomic_DNA"/>
</dbReference>
<dbReference type="PANTHER" id="PTHR24559:SF444">
    <property type="entry name" value="REVERSE TRANSCRIPTASE DOMAIN-CONTAINING PROTEIN"/>
    <property type="match status" value="1"/>
</dbReference>
<protein>
    <recommendedName>
        <fullName evidence="1">Reverse transcriptase domain-containing protein</fullName>
    </recommendedName>
</protein>
<dbReference type="InterPro" id="IPR000477">
    <property type="entry name" value="RT_dom"/>
</dbReference>
<proteinExistence type="predicted"/>
<organism evidence="2 3">
    <name type="scientific">Mucuna pruriens</name>
    <name type="common">Velvet bean</name>
    <name type="synonym">Dolichos pruriens</name>
    <dbReference type="NCBI Taxonomy" id="157652"/>
    <lineage>
        <taxon>Eukaryota</taxon>
        <taxon>Viridiplantae</taxon>
        <taxon>Streptophyta</taxon>
        <taxon>Embryophyta</taxon>
        <taxon>Tracheophyta</taxon>
        <taxon>Spermatophyta</taxon>
        <taxon>Magnoliopsida</taxon>
        <taxon>eudicotyledons</taxon>
        <taxon>Gunneridae</taxon>
        <taxon>Pentapetalae</taxon>
        <taxon>rosids</taxon>
        <taxon>fabids</taxon>
        <taxon>Fabales</taxon>
        <taxon>Fabaceae</taxon>
        <taxon>Papilionoideae</taxon>
        <taxon>50 kb inversion clade</taxon>
        <taxon>NPAAA clade</taxon>
        <taxon>indigoferoid/millettioid clade</taxon>
        <taxon>Phaseoleae</taxon>
        <taxon>Mucuna</taxon>
    </lineage>
</organism>
<dbReference type="Proteomes" id="UP000257109">
    <property type="component" value="Unassembled WGS sequence"/>
</dbReference>
<comment type="caution">
    <text evidence="2">The sequence shown here is derived from an EMBL/GenBank/DDBJ whole genome shotgun (WGS) entry which is preliminary data.</text>
</comment>
<sequence>MQLLLSQLRKCMGSLYGFVGERVPIRGTVELETSFGERSGTRVIRVLYTVVDAKASYNIIMGRPALNRLGAIMSTCHLCMKFPIDRKVGSVWADSYLAEKCYEDSLKVETYHTKVAVNALELDLDPRSQHEHEGPYPAEELKELTKIGSALSPEEEGMLIGFLRENRDSANDMLGIELDFICHRLLVVPGMRPVVQKKRKQGDEKCKAAREETHKLLTVGFVREVHYPTWLANVVMVRKPNGKWRMCIDYTDLNKACPKDPYPLPSIDRLVDGVAGFTLLSFMDAYSGYNQIWMHPHLNSALSSKHRLKGYGRVGLGSAIWWSWFHE</sequence>
<dbReference type="PANTHER" id="PTHR24559">
    <property type="entry name" value="TRANSPOSON TY3-I GAG-POL POLYPROTEIN"/>
    <property type="match status" value="1"/>
</dbReference>
<dbReference type="Gene3D" id="3.30.70.270">
    <property type="match status" value="1"/>
</dbReference>